<dbReference type="AlphaFoldDB" id="A0AAV9MBJ2"/>
<evidence type="ECO:0000313" key="2">
    <source>
        <dbReference type="EMBL" id="KAK4734240.1"/>
    </source>
</evidence>
<dbReference type="InterPro" id="IPR056924">
    <property type="entry name" value="SH3_Tf2-1"/>
</dbReference>
<gene>
    <name evidence="2" type="ORF">R3W88_008501</name>
</gene>
<comment type="caution">
    <text evidence="2">The sequence shown here is derived from an EMBL/GenBank/DDBJ whole genome shotgun (WGS) entry which is preliminary data.</text>
</comment>
<proteinExistence type="predicted"/>
<accession>A0AAV9MBJ2</accession>
<keyword evidence="3" id="KW-1185">Reference proteome</keyword>
<evidence type="ECO:0000313" key="3">
    <source>
        <dbReference type="Proteomes" id="UP001311915"/>
    </source>
</evidence>
<dbReference type="Proteomes" id="UP001311915">
    <property type="component" value="Unassembled WGS sequence"/>
</dbReference>
<dbReference type="PANTHER" id="PTHR46148">
    <property type="entry name" value="CHROMO DOMAIN-CONTAINING PROTEIN"/>
    <property type="match status" value="1"/>
</dbReference>
<organism evidence="2 3">
    <name type="scientific">Solanum pinnatisectum</name>
    <name type="common">tansyleaf nightshade</name>
    <dbReference type="NCBI Taxonomy" id="50273"/>
    <lineage>
        <taxon>Eukaryota</taxon>
        <taxon>Viridiplantae</taxon>
        <taxon>Streptophyta</taxon>
        <taxon>Embryophyta</taxon>
        <taxon>Tracheophyta</taxon>
        <taxon>Spermatophyta</taxon>
        <taxon>Magnoliopsida</taxon>
        <taxon>eudicotyledons</taxon>
        <taxon>Gunneridae</taxon>
        <taxon>Pentapetalae</taxon>
        <taxon>asterids</taxon>
        <taxon>lamiids</taxon>
        <taxon>Solanales</taxon>
        <taxon>Solanaceae</taxon>
        <taxon>Solanoideae</taxon>
        <taxon>Solaneae</taxon>
        <taxon>Solanum</taxon>
    </lineage>
</organism>
<dbReference type="PANTHER" id="PTHR46148:SF60">
    <property type="entry name" value="CHROMO DOMAIN-CONTAINING PROTEIN"/>
    <property type="match status" value="1"/>
</dbReference>
<sequence>MAFRTGENVFLKVSPMKGVMRFGKKGKLSPRYIGPNEILECVGSVAYRLTLPPNLSGVHLVFHVSMLKRYHGDGDYIIKWNSIVLDKDLKYGEEQIAILDHDVRKLRTKEIKSVKV</sequence>
<feature type="domain" description="Tf2-1-like SH3-like" evidence="1">
    <location>
        <begin position="6"/>
        <end position="71"/>
    </location>
</feature>
<evidence type="ECO:0000259" key="1">
    <source>
        <dbReference type="Pfam" id="PF24626"/>
    </source>
</evidence>
<name>A0AAV9MBJ2_9SOLN</name>
<dbReference type="Pfam" id="PF24626">
    <property type="entry name" value="SH3_Tf2-1"/>
    <property type="match status" value="1"/>
</dbReference>
<reference evidence="2 3" key="1">
    <citation type="submission" date="2023-10" db="EMBL/GenBank/DDBJ databases">
        <title>Genome-Wide Identification Analysis in wild type Solanum Pinnatisectum Reveals Some Genes Defensing Phytophthora Infestans.</title>
        <authorList>
            <person name="Sun C."/>
        </authorList>
    </citation>
    <scope>NUCLEOTIDE SEQUENCE [LARGE SCALE GENOMIC DNA]</scope>
    <source>
        <strain evidence="2">LQN</strain>
        <tissue evidence="2">Leaf</tissue>
    </source>
</reference>
<protein>
    <recommendedName>
        <fullName evidence="1">Tf2-1-like SH3-like domain-containing protein</fullName>
    </recommendedName>
</protein>
<dbReference type="EMBL" id="JAWPEI010000002">
    <property type="protein sequence ID" value="KAK4734240.1"/>
    <property type="molecule type" value="Genomic_DNA"/>
</dbReference>